<evidence type="ECO:0000313" key="2">
    <source>
        <dbReference type="EMBL" id="MBS4201607.1"/>
    </source>
</evidence>
<dbReference type="PANTHER" id="PTHR34180">
    <property type="entry name" value="PEPTIDASE C45"/>
    <property type="match status" value="1"/>
</dbReference>
<keyword evidence="2" id="KW-0808">Transferase</keyword>
<dbReference type="PANTHER" id="PTHR34180:SF1">
    <property type="entry name" value="BETA-ALANYL-DOPAMINE_CARCININE HYDROLASE"/>
    <property type="match status" value="1"/>
</dbReference>
<dbReference type="Pfam" id="PF03417">
    <property type="entry name" value="AAT"/>
    <property type="match status" value="1"/>
</dbReference>
<dbReference type="Gene3D" id="3.60.60.10">
    <property type="entry name" value="Penicillin V Acylase, Chain A"/>
    <property type="match status" value="1"/>
</dbReference>
<gene>
    <name evidence="2" type="ORF">KHA93_18500</name>
</gene>
<organism evidence="2 3">
    <name type="scientific">Lederbergia citrisecunda</name>
    <dbReference type="NCBI Taxonomy" id="2833583"/>
    <lineage>
        <taxon>Bacteria</taxon>
        <taxon>Bacillati</taxon>
        <taxon>Bacillota</taxon>
        <taxon>Bacilli</taxon>
        <taxon>Bacillales</taxon>
        <taxon>Bacillaceae</taxon>
        <taxon>Lederbergia</taxon>
    </lineage>
</organism>
<reference evidence="2 3" key="1">
    <citation type="submission" date="2021-05" db="EMBL/GenBank/DDBJ databases">
        <title>Novel Bacillus species.</title>
        <authorList>
            <person name="Liu G."/>
        </authorList>
    </citation>
    <scope>NUCLEOTIDE SEQUENCE [LARGE SCALE GENOMIC DNA]</scope>
    <source>
        <strain evidence="2 3">FJAT-49732</strain>
    </source>
</reference>
<dbReference type="RefSeq" id="WP_213112063.1">
    <property type="nucleotide sequence ID" value="NZ_JAGYPJ010000001.1"/>
</dbReference>
<dbReference type="CDD" id="cd01935">
    <property type="entry name" value="Ntn_CGH_like"/>
    <property type="match status" value="1"/>
</dbReference>
<dbReference type="SUPFAM" id="SSF56235">
    <property type="entry name" value="N-terminal nucleophile aminohydrolases (Ntn hydrolases)"/>
    <property type="match status" value="1"/>
</dbReference>
<evidence type="ECO:0000259" key="1">
    <source>
        <dbReference type="Pfam" id="PF03417"/>
    </source>
</evidence>
<dbReference type="InterPro" id="IPR047801">
    <property type="entry name" value="Peptidase_C45"/>
</dbReference>
<dbReference type="GO" id="GO:0016746">
    <property type="term" value="F:acyltransferase activity"/>
    <property type="evidence" value="ECO:0007669"/>
    <property type="project" value="UniProtKB-KW"/>
</dbReference>
<dbReference type="NCBIfam" id="NF040521">
    <property type="entry name" value="C45_proenzyme"/>
    <property type="match status" value="1"/>
</dbReference>
<accession>A0A942TSZ3</accession>
<protein>
    <submittedName>
        <fullName evidence="2">Acyl-CoA--6-aminopenicillanic acid acyltransferase</fullName>
    </submittedName>
</protein>
<dbReference type="InterPro" id="IPR047794">
    <property type="entry name" value="C45_proenzyme-like"/>
</dbReference>
<keyword evidence="2" id="KW-0012">Acyltransferase</keyword>
<dbReference type="InterPro" id="IPR029055">
    <property type="entry name" value="Ntn_hydrolases_N"/>
</dbReference>
<sequence>MSHVYSDIIQFRGNHYDFGYMQGELLKESSILSNREKQWASMRKRHFNINEKEAVHLFTKFIPSMLDELHGLAEALNWPMEDALRDFGGYYVEYEKSGCSILTGSEFLVRNYDSHPGYYEGRYTIFQPTDAGYAVIGPSMQITGRTDGMNEKGLAMGYNFINRVGSGNGFVCNMIGRIILETCANAEDAISLLKEIPHRTSFSYVLLDPNGETYVVEASPRKVVARKSNISTNHFEVLTEENRYRMDDSLRRQKELERQKRDDLDIRDAFRILNDKEDEIFSGKYDASAGTIHTSAYVPRERKALFAIGGDRMPVIFDFKRFLEGENINITRIKGILNYDTPFINMGMINNV</sequence>
<dbReference type="Proteomes" id="UP000682713">
    <property type="component" value="Unassembled WGS sequence"/>
</dbReference>
<name>A0A942TSZ3_9BACI</name>
<keyword evidence="3" id="KW-1185">Reference proteome</keyword>
<comment type="caution">
    <text evidence="2">The sequence shown here is derived from an EMBL/GenBank/DDBJ whole genome shotgun (WGS) entry which is preliminary data.</text>
</comment>
<evidence type="ECO:0000313" key="3">
    <source>
        <dbReference type="Proteomes" id="UP000682713"/>
    </source>
</evidence>
<dbReference type="InterPro" id="IPR005079">
    <property type="entry name" value="Peptidase_C45_hydrolase"/>
</dbReference>
<dbReference type="AlphaFoldDB" id="A0A942TSZ3"/>
<dbReference type="EMBL" id="JAGYPJ010000001">
    <property type="protein sequence ID" value="MBS4201607.1"/>
    <property type="molecule type" value="Genomic_DNA"/>
</dbReference>
<proteinExistence type="predicted"/>
<feature type="domain" description="Peptidase C45 hydrolase" evidence="1">
    <location>
        <begin position="106"/>
        <end position="311"/>
    </location>
</feature>